<reference evidence="4 5" key="1">
    <citation type="submission" date="2023-08" db="EMBL/GenBank/DDBJ databases">
        <title>New molecular markers tilS and rpoB for phylogenetic and monitoring studies of the genus Thiothrix biodiversity.</title>
        <authorList>
            <person name="Ravin N.V."/>
            <person name="Smolyakov D."/>
            <person name="Markov N.D."/>
            <person name="Beletsky A.V."/>
            <person name="Mardanov A.V."/>
            <person name="Rudenko T.S."/>
            <person name="Grabovich M.Y."/>
        </authorList>
    </citation>
    <scope>NUCLEOTIDE SEQUENCE [LARGE SCALE GENOMIC DNA]</scope>
    <source>
        <strain evidence="4 5">MK1</strain>
    </source>
</reference>
<evidence type="ECO:0000256" key="1">
    <source>
        <dbReference type="ARBA" id="ARBA00012417"/>
    </source>
</evidence>
<dbReference type="Pfam" id="PF13177">
    <property type="entry name" value="DNA_pol3_delta2"/>
    <property type="match status" value="1"/>
</dbReference>
<evidence type="ECO:0000313" key="5">
    <source>
        <dbReference type="Proteomes" id="UP001236657"/>
    </source>
</evidence>
<dbReference type="EMBL" id="CP133218">
    <property type="protein sequence ID" value="WML90742.1"/>
    <property type="molecule type" value="Genomic_DNA"/>
</dbReference>
<gene>
    <name evidence="4" type="primary">holB</name>
    <name evidence="4" type="ORF">RCF98_17485</name>
</gene>
<keyword evidence="5" id="KW-1185">Reference proteome</keyword>
<proteinExistence type="predicted"/>
<evidence type="ECO:0000313" key="4">
    <source>
        <dbReference type="EMBL" id="WML90742.1"/>
    </source>
</evidence>
<organism evidence="4 5">
    <name type="scientific">Thiothrix lacustris</name>
    <dbReference type="NCBI Taxonomy" id="525917"/>
    <lineage>
        <taxon>Bacteria</taxon>
        <taxon>Pseudomonadati</taxon>
        <taxon>Pseudomonadota</taxon>
        <taxon>Gammaproteobacteria</taxon>
        <taxon>Thiotrichales</taxon>
        <taxon>Thiotrichaceae</taxon>
        <taxon>Thiothrix</taxon>
    </lineage>
</organism>
<accession>A0ABY9MQQ4</accession>
<dbReference type="SUPFAM" id="SSF52540">
    <property type="entry name" value="P-loop containing nucleoside triphosphate hydrolases"/>
    <property type="match status" value="1"/>
</dbReference>
<evidence type="ECO:0000256" key="2">
    <source>
        <dbReference type="ARBA" id="ARBA00022932"/>
    </source>
</evidence>
<name>A0ABY9MQQ4_9GAMM</name>
<sequence>MIYPWQMQAWQSVQQAKMGNHLHHALLFSGEEGCGNEAFIQEVAKGLLCLKPLINGAACGECRSCQVFASDAHPDFMSIRLLEDKQSILIDQIRALNYFLGLSRSYSLRRVVVIYPADRMNINAANSLLKSLEEPAPDTHILLLTAHPAVLLPTIRSRCQRARLPLPAHADALEWLQQQVLQHPAEQLLLNTAGRPLAALELDVTDTLVQREQWLTHLTECVQGQGSITAISSYWEKFDKNQLLDWQLGWLLSLLKQGVGGEENSEVRYMQSVLGQQGILHIYDKLLELKKLSTHPLNARLLLESMLVLWRQTG</sequence>
<dbReference type="InterPro" id="IPR050238">
    <property type="entry name" value="DNA_Rep/Repair_Clamp_Loader"/>
</dbReference>
<dbReference type="InterPro" id="IPR004622">
    <property type="entry name" value="DNA_pol_HolB"/>
</dbReference>
<dbReference type="PANTHER" id="PTHR11669">
    <property type="entry name" value="REPLICATION FACTOR C / DNA POLYMERASE III GAMMA-TAU SUBUNIT"/>
    <property type="match status" value="1"/>
</dbReference>
<dbReference type="Gene3D" id="3.40.50.300">
    <property type="entry name" value="P-loop containing nucleotide triphosphate hydrolases"/>
    <property type="match status" value="1"/>
</dbReference>
<keyword evidence="2" id="KW-0239">DNA-directed DNA polymerase</keyword>
<evidence type="ECO:0000256" key="3">
    <source>
        <dbReference type="ARBA" id="ARBA00049244"/>
    </source>
</evidence>
<dbReference type="NCBIfam" id="TIGR00678">
    <property type="entry name" value="holB"/>
    <property type="match status" value="1"/>
</dbReference>
<dbReference type="GO" id="GO:0003887">
    <property type="term" value="F:DNA-directed DNA polymerase activity"/>
    <property type="evidence" value="ECO:0007669"/>
    <property type="project" value="UniProtKB-EC"/>
</dbReference>
<dbReference type="InterPro" id="IPR027417">
    <property type="entry name" value="P-loop_NTPase"/>
</dbReference>
<comment type="catalytic activity">
    <reaction evidence="3">
        <text>DNA(n) + a 2'-deoxyribonucleoside 5'-triphosphate = DNA(n+1) + diphosphate</text>
        <dbReference type="Rhea" id="RHEA:22508"/>
        <dbReference type="Rhea" id="RHEA-COMP:17339"/>
        <dbReference type="Rhea" id="RHEA-COMP:17340"/>
        <dbReference type="ChEBI" id="CHEBI:33019"/>
        <dbReference type="ChEBI" id="CHEBI:61560"/>
        <dbReference type="ChEBI" id="CHEBI:173112"/>
        <dbReference type="EC" id="2.7.7.7"/>
    </reaction>
</comment>
<dbReference type="RefSeq" id="WP_308895290.1">
    <property type="nucleotide sequence ID" value="NZ_CP133218.1"/>
</dbReference>
<keyword evidence="4" id="KW-0548">Nucleotidyltransferase</keyword>
<dbReference type="EC" id="2.7.7.7" evidence="1"/>
<dbReference type="Proteomes" id="UP001236657">
    <property type="component" value="Chromosome"/>
</dbReference>
<keyword evidence="4" id="KW-0808">Transferase</keyword>
<protein>
    <recommendedName>
        <fullName evidence="1">DNA-directed DNA polymerase</fullName>
        <ecNumber evidence="1">2.7.7.7</ecNumber>
    </recommendedName>
</protein>
<dbReference type="PANTHER" id="PTHR11669:SF8">
    <property type="entry name" value="DNA POLYMERASE III SUBUNIT DELTA"/>
    <property type="match status" value="1"/>
</dbReference>